<dbReference type="Gene3D" id="2.40.70.10">
    <property type="entry name" value="Acid Proteases"/>
    <property type="match status" value="1"/>
</dbReference>
<feature type="chain" id="PRO_5020732034" description="Peptidase A1 domain-containing protein" evidence="1">
    <location>
        <begin position="24"/>
        <end position="343"/>
    </location>
</feature>
<organism evidence="3 4">
    <name type="scientific">Nakamurella flava</name>
    <dbReference type="NCBI Taxonomy" id="2576308"/>
    <lineage>
        <taxon>Bacteria</taxon>
        <taxon>Bacillati</taxon>
        <taxon>Actinomycetota</taxon>
        <taxon>Actinomycetes</taxon>
        <taxon>Nakamurellales</taxon>
        <taxon>Nakamurellaceae</taxon>
        <taxon>Nakamurella</taxon>
    </lineage>
</organism>
<dbReference type="RefSeq" id="WP_137450424.1">
    <property type="nucleotide sequence ID" value="NZ_SZZH01000003.1"/>
</dbReference>
<evidence type="ECO:0000259" key="2">
    <source>
        <dbReference type="Pfam" id="PF00026"/>
    </source>
</evidence>
<protein>
    <recommendedName>
        <fullName evidence="2">Peptidase A1 domain-containing protein</fullName>
    </recommendedName>
</protein>
<feature type="domain" description="Peptidase A1" evidence="2">
    <location>
        <begin position="99"/>
        <end position="160"/>
    </location>
</feature>
<accession>A0A4V6CTD0</accession>
<evidence type="ECO:0000256" key="1">
    <source>
        <dbReference type="SAM" id="SignalP"/>
    </source>
</evidence>
<proteinExistence type="predicted"/>
<sequence length="343" mass="33341">MRRARGRVTGVGLAALLALTACANGASRPAYSGGSSDVGALAATGSAVSVPITTTADGSHNIVSVQISVGGGDPVPVMLDTGSAGLLIDASVAGPQTSATGGPFTQHYVSGPVSGSLGSAVVTIGELSTPQPITVGLVDSSSAPTAFASGMKGILGVATTNDGGQAMLAPTLQMAAPYNAGSTLQVAATAGATGTWSLGPVTPPAGATSIPLVAQTPGSSATPEGFPGFAQDVDLCWTIGGKAASCGPTDLDTGNDSPALNATTYAADGPVHTVLPSGQSIAVAPPNGAPLWSFTTGQTVGTDAVKLSSLGENTQFNTGLPFFYGRTVAWNYAGGELLLGPAA</sequence>
<dbReference type="AlphaFoldDB" id="A0A4V6CTD0"/>
<dbReference type="SUPFAM" id="SSF50630">
    <property type="entry name" value="Acid proteases"/>
    <property type="match status" value="1"/>
</dbReference>
<dbReference type="GO" id="GO:0004190">
    <property type="term" value="F:aspartic-type endopeptidase activity"/>
    <property type="evidence" value="ECO:0007669"/>
    <property type="project" value="InterPro"/>
</dbReference>
<gene>
    <name evidence="3" type="ORF">FDO65_14720</name>
</gene>
<dbReference type="EMBL" id="SZZH01000003">
    <property type="protein sequence ID" value="TKV58765.1"/>
    <property type="molecule type" value="Genomic_DNA"/>
</dbReference>
<name>A0A4V6CTD0_9ACTN</name>
<keyword evidence="4" id="KW-1185">Reference proteome</keyword>
<dbReference type="OrthoDB" id="5190013at2"/>
<dbReference type="InterPro" id="IPR033121">
    <property type="entry name" value="PEPTIDASE_A1"/>
</dbReference>
<evidence type="ECO:0000313" key="3">
    <source>
        <dbReference type="EMBL" id="TKV58765.1"/>
    </source>
</evidence>
<dbReference type="Proteomes" id="UP000306985">
    <property type="component" value="Unassembled WGS sequence"/>
</dbReference>
<dbReference type="Pfam" id="PF00026">
    <property type="entry name" value="Asp"/>
    <property type="match status" value="1"/>
</dbReference>
<reference evidence="3 4" key="1">
    <citation type="submission" date="2019-05" db="EMBL/GenBank/DDBJ databases">
        <title>Nakamurella sp. N5BH11, whole genome shotgun sequence.</title>
        <authorList>
            <person name="Tuo L."/>
        </authorList>
    </citation>
    <scope>NUCLEOTIDE SEQUENCE [LARGE SCALE GENOMIC DNA]</scope>
    <source>
        <strain evidence="3 4">N5BH11</strain>
    </source>
</reference>
<dbReference type="PROSITE" id="PS51257">
    <property type="entry name" value="PROKAR_LIPOPROTEIN"/>
    <property type="match status" value="1"/>
</dbReference>
<dbReference type="InterPro" id="IPR021109">
    <property type="entry name" value="Peptidase_aspartic_dom_sf"/>
</dbReference>
<keyword evidence="1" id="KW-0732">Signal</keyword>
<comment type="caution">
    <text evidence="3">The sequence shown here is derived from an EMBL/GenBank/DDBJ whole genome shotgun (WGS) entry which is preliminary data.</text>
</comment>
<feature type="signal peptide" evidence="1">
    <location>
        <begin position="1"/>
        <end position="23"/>
    </location>
</feature>
<evidence type="ECO:0000313" key="4">
    <source>
        <dbReference type="Proteomes" id="UP000306985"/>
    </source>
</evidence>